<sequence length="243" mass="25512">MKAQPIPPSHLPVLITRPQPQADRLAADLLAEGLSSVRLVVSPLMQAVFPQVTLPEGDFNAVILTSEAGAMAAKALRPGLPGTAYCVGRRTAEVARASGFDATSLGQTAAEMLPALAAMPGPFLYLRGREASVDVAAELRAMGKIAQATVIYAQDPAPLSAEAQALLAKGEKVVVPLYSRRSTRLLVEAIPPAARSLLRPILIASPLLQDLPEPMQAQAVVVDTPDGKLMQVAILRAVQTLPP</sequence>
<evidence type="ECO:0000313" key="2">
    <source>
        <dbReference type="EMBL" id="MDQ2065217.1"/>
    </source>
</evidence>
<dbReference type="InterPro" id="IPR003754">
    <property type="entry name" value="4pyrrol_synth_uPrphyn_synth"/>
</dbReference>
<dbReference type="Proteomes" id="UP001239680">
    <property type="component" value="Unassembled WGS sequence"/>
</dbReference>
<organism evidence="2 3">
    <name type="scientific">Pseudogemmobacter lacusdianii</name>
    <dbReference type="NCBI Taxonomy" id="3069608"/>
    <lineage>
        <taxon>Bacteria</taxon>
        <taxon>Pseudomonadati</taxon>
        <taxon>Pseudomonadota</taxon>
        <taxon>Alphaproteobacteria</taxon>
        <taxon>Rhodobacterales</taxon>
        <taxon>Paracoccaceae</taxon>
        <taxon>Pseudogemmobacter</taxon>
    </lineage>
</organism>
<proteinExistence type="predicted"/>
<dbReference type="GO" id="GO:0004852">
    <property type="term" value="F:uroporphyrinogen-III synthase activity"/>
    <property type="evidence" value="ECO:0007669"/>
    <property type="project" value="UniProtKB-EC"/>
</dbReference>
<dbReference type="RefSeq" id="WP_306678909.1">
    <property type="nucleotide sequence ID" value="NZ_JAVDBT010000002.1"/>
</dbReference>
<feature type="domain" description="Tetrapyrrole biosynthesis uroporphyrinogen III synthase" evidence="1">
    <location>
        <begin position="40"/>
        <end position="204"/>
    </location>
</feature>
<dbReference type="CDD" id="cd06578">
    <property type="entry name" value="HemD"/>
    <property type="match status" value="1"/>
</dbReference>
<reference evidence="2 3" key="1">
    <citation type="submission" date="2023-08" db="EMBL/GenBank/DDBJ databases">
        <title>Characterization of two Paracoccaceae strains isolated from Phycosphere and proposal of Xinfangfangia lacusdiani sp. nov.</title>
        <authorList>
            <person name="Deng Y."/>
            <person name="Zhang Y.Q."/>
        </authorList>
    </citation>
    <scope>NUCLEOTIDE SEQUENCE [LARGE SCALE GENOMIC DNA]</scope>
    <source>
        <strain evidence="2 3">CPCC 101601</strain>
    </source>
</reference>
<dbReference type="Pfam" id="PF02602">
    <property type="entry name" value="HEM4"/>
    <property type="match status" value="1"/>
</dbReference>
<dbReference type="SUPFAM" id="SSF69618">
    <property type="entry name" value="HemD-like"/>
    <property type="match status" value="1"/>
</dbReference>
<dbReference type="InterPro" id="IPR036108">
    <property type="entry name" value="4pyrrol_syn_uPrphyn_synt_sf"/>
</dbReference>
<accession>A0ABU0VU08</accession>
<keyword evidence="2" id="KW-0456">Lyase</keyword>
<dbReference type="EC" id="4.2.1.75" evidence="2"/>
<evidence type="ECO:0000313" key="3">
    <source>
        <dbReference type="Proteomes" id="UP001239680"/>
    </source>
</evidence>
<keyword evidence="3" id="KW-1185">Reference proteome</keyword>
<comment type="caution">
    <text evidence="2">The sequence shown here is derived from an EMBL/GenBank/DDBJ whole genome shotgun (WGS) entry which is preliminary data.</text>
</comment>
<protein>
    <submittedName>
        <fullName evidence="2">Uroporphyrinogen-III synthase</fullName>
        <ecNumber evidence="2">4.2.1.75</ecNumber>
    </submittedName>
</protein>
<evidence type="ECO:0000259" key="1">
    <source>
        <dbReference type="Pfam" id="PF02602"/>
    </source>
</evidence>
<name>A0ABU0VU08_9RHOB</name>
<dbReference type="Gene3D" id="3.40.50.10090">
    <property type="match status" value="1"/>
</dbReference>
<gene>
    <name evidence="2" type="ORF">Q9295_02425</name>
</gene>
<dbReference type="EMBL" id="JAVDBT010000002">
    <property type="protein sequence ID" value="MDQ2065217.1"/>
    <property type="molecule type" value="Genomic_DNA"/>
</dbReference>